<dbReference type="InterPro" id="IPR001736">
    <property type="entry name" value="PLipase_D/transphosphatidylase"/>
</dbReference>
<dbReference type="SMART" id="SM00155">
    <property type="entry name" value="PLDc"/>
    <property type="match status" value="2"/>
</dbReference>
<dbReference type="GO" id="GO:0005886">
    <property type="term" value="C:plasma membrane"/>
    <property type="evidence" value="ECO:0007669"/>
    <property type="project" value="UniProtKB-SubCell"/>
</dbReference>
<dbReference type="PROSITE" id="PS50035">
    <property type="entry name" value="PLD"/>
    <property type="match status" value="2"/>
</dbReference>
<dbReference type="AlphaFoldDB" id="A0A6N7BXI7"/>
<comment type="caution">
    <text evidence="8">The sequence shown here is derived from an EMBL/GenBank/DDBJ whole genome shotgun (WGS) entry which is preliminary data.</text>
</comment>
<dbReference type="Proteomes" id="UP000471465">
    <property type="component" value="Unassembled WGS sequence"/>
</dbReference>
<dbReference type="Pfam" id="PF13396">
    <property type="entry name" value="PLDc_N"/>
    <property type="match status" value="1"/>
</dbReference>
<comment type="subcellular location">
    <subcellularLocation>
        <location evidence="1">Cell membrane</location>
        <topology evidence="1">Multi-pass membrane protein</topology>
    </subcellularLocation>
</comment>
<dbReference type="SUPFAM" id="SSF56024">
    <property type="entry name" value="Phospholipase D/nuclease"/>
    <property type="match status" value="2"/>
</dbReference>
<keyword evidence="8" id="KW-0808">Transferase</keyword>
<dbReference type="InterPro" id="IPR025202">
    <property type="entry name" value="PLD-like_dom"/>
</dbReference>
<proteinExistence type="predicted"/>
<feature type="transmembrane region" description="Helical" evidence="6">
    <location>
        <begin position="22"/>
        <end position="42"/>
    </location>
</feature>
<evidence type="ECO:0000256" key="6">
    <source>
        <dbReference type="SAM" id="Phobius"/>
    </source>
</evidence>
<feature type="transmembrane region" description="Helical" evidence="6">
    <location>
        <begin position="49"/>
        <end position="72"/>
    </location>
</feature>
<evidence type="ECO:0000313" key="9">
    <source>
        <dbReference type="Proteomes" id="UP000471465"/>
    </source>
</evidence>
<feature type="domain" description="PLD phosphodiesterase" evidence="7">
    <location>
        <begin position="458"/>
        <end position="485"/>
    </location>
</feature>
<dbReference type="EC" id="2.7.8.-" evidence="8"/>
<keyword evidence="9" id="KW-1185">Reference proteome</keyword>
<dbReference type="GO" id="GO:0008808">
    <property type="term" value="F:cardiolipin synthase activity"/>
    <property type="evidence" value="ECO:0007669"/>
    <property type="project" value="TreeGrafter"/>
</dbReference>
<dbReference type="RefSeq" id="WP_160021607.1">
    <property type="nucleotide sequence ID" value="NZ_VZIZ01000013.1"/>
</dbReference>
<dbReference type="PANTHER" id="PTHR21248">
    <property type="entry name" value="CARDIOLIPIN SYNTHASE"/>
    <property type="match status" value="1"/>
</dbReference>
<evidence type="ECO:0000256" key="3">
    <source>
        <dbReference type="ARBA" id="ARBA00022692"/>
    </source>
</evidence>
<accession>A0A6N7BXI7</accession>
<name>A0A6N7BXI7_9GAMM</name>
<dbReference type="GO" id="GO:0032049">
    <property type="term" value="P:cardiolipin biosynthetic process"/>
    <property type="evidence" value="ECO:0007669"/>
    <property type="project" value="UniProtKB-ARBA"/>
</dbReference>
<evidence type="ECO:0000313" key="8">
    <source>
        <dbReference type="EMBL" id="KAF0569098.1"/>
    </source>
</evidence>
<sequence>MEANINTFTIKDTFTSWTWGDLAGLGLVLHIVLMIVMTLRVVSVQRNIGVSIAWVAVLYTLPVFGFVAYILLGEPMIGRRYRERVDQASILMNDMARREHLIFDKGQDLLPANYRGVSQIGTRWTGFGVFPNHQMQLLTDPASIFQRLIEDIHAAQRIVLMEFYIVYPKGQVLEVIEALSVAAQRGVECHILADSVGSFSFINSSVHRKLEKAGVYVHQSLPVGLFKTLFKRSDLRNHRKMVVIDEHIGYIGSFNLVDPRFFKQNKNVGQWIDVALRTTSQHSISINTAMAKVIVTDIGAESNDNLAELHQRVNNYTRKLYVMHPTINDLNSRVKVLADTFDDHEQPDIGATSIVVPKMPVVDKVLAQLIPSAPQLTAHVIYNTLVTVIHRANKRIRITTPYFVPDESLSGALTIAAKRGVDVTIIVPEKVDSFLVQHASQAYYQELLDAGVTIALFRGGLLHAKTVVIDDDYCLFGTVNIDMRSFYLNMEVSLAIYTPEMVAQVADCQEVYLENCRILDSDEWQQRHGSKRLFDNVVRLFSPLL</sequence>
<keyword evidence="3 6" id="KW-0812">Transmembrane</keyword>
<keyword evidence="5 6" id="KW-0472">Membrane</keyword>
<evidence type="ECO:0000259" key="7">
    <source>
        <dbReference type="PROSITE" id="PS50035"/>
    </source>
</evidence>
<reference evidence="8 9" key="1">
    <citation type="submission" date="2019-09" db="EMBL/GenBank/DDBJ databases">
        <title>Draft genome sequence of Psychrobacter nivimaris LAMA 639, in search for biotechnological relevant genes.</title>
        <authorList>
            <person name="Lima A.O.S."/>
            <person name="Staloch B.E.K."/>
            <person name="Freitas R.C."/>
            <person name="Niero H."/>
            <person name="Silva M.A.C."/>
        </authorList>
    </citation>
    <scope>NUCLEOTIDE SEQUENCE [LARGE SCALE GENOMIC DNA]</scope>
    <source>
        <strain evidence="8 9">LAMA 639</strain>
    </source>
</reference>
<keyword evidence="2" id="KW-1003">Cell membrane</keyword>
<dbReference type="InterPro" id="IPR027379">
    <property type="entry name" value="CLS_N"/>
</dbReference>
<evidence type="ECO:0000256" key="5">
    <source>
        <dbReference type="ARBA" id="ARBA00023136"/>
    </source>
</evidence>
<evidence type="ECO:0000256" key="2">
    <source>
        <dbReference type="ARBA" id="ARBA00022475"/>
    </source>
</evidence>
<organism evidence="8 9">
    <name type="scientific">Psychrobacter nivimaris</name>
    <dbReference type="NCBI Taxonomy" id="281738"/>
    <lineage>
        <taxon>Bacteria</taxon>
        <taxon>Pseudomonadati</taxon>
        <taxon>Pseudomonadota</taxon>
        <taxon>Gammaproteobacteria</taxon>
        <taxon>Moraxellales</taxon>
        <taxon>Moraxellaceae</taxon>
        <taxon>Psychrobacter</taxon>
    </lineage>
</organism>
<dbReference type="EMBL" id="VZIZ01000013">
    <property type="protein sequence ID" value="KAF0569098.1"/>
    <property type="molecule type" value="Genomic_DNA"/>
</dbReference>
<protein>
    <submittedName>
        <fullName evidence="8">Cardiolipin synthase</fullName>
        <ecNumber evidence="8">2.7.8.-</ecNumber>
    </submittedName>
</protein>
<dbReference type="Pfam" id="PF13091">
    <property type="entry name" value="PLDc_2"/>
    <property type="match status" value="2"/>
</dbReference>
<feature type="domain" description="PLD phosphodiesterase" evidence="7">
    <location>
        <begin position="233"/>
        <end position="260"/>
    </location>
</feature>
<dbReference type="PANTHER" id="PTHR21248:SF22">
    <property type="entry name" value="PHOSPHOLIPASE D"/>
    <property type="match status" value="1"/>
</dbReference>
<gene>
    <name evidence="8" type="ORF">FQV37_291</name>
</gene>
<dbReference type="Gene3D" id="3.30.870.10">
    <property type="entry name" value="Endonuclease Chain A"/>
    <property type="match status" value="2"/>
</dbReference>
<evidence type="ECO:0000256" key="4">
    <source>
        <dbReference type="ARBA" id="ARBA00022989"/>
    </source>
</evidence>
<dbReference type="CDD" id="cd09158">
    <property type="entry name" value="PLDc_EcCLS_like_2"/>
    <property type="match status" value="1"/>
</dbReference>
<evidence type="ECO:0000256" key="1">
    <source>
        <dbReference type="ARBA" id="ARBA00004651"/>
    </source>
</evidence>
<keyword evidence="4 6" id="KW-1133">Transmembrane helix</keyword>